<sequence length="376" mass="43485">MMRLHVRLFLLMLCFLMLVSCSSAQLVKEAASHKLSIKEKEEISVSFFTNKTIIPNQSEGQSFHGVVDWYDNDSVLYLGQEGSFSNIYTYDLFSGKSNLFYSSEHLISEVSSNESNTLFAVQSVQTNQKTLLQILDREGEEFFRWDGYVDRVQVMWHPLKDKELILSVLEKDWTFSVLHVNIVTGNLTPIDVDNPFVQWVDNDHIAYLNWYQDEQSFTAPVIITDVNSMEVEHTLQDFFAIFSFPHYLLGLSSIGPSHDLAQFTFYDSMTLNEIVQMTVPVLQTYSEQQWIPNYSFDSHNEIFYYFRPIHSGNISKYDNDFELTSFSLRDQEEKVIHVSERNVPLKVSPDGSLCIVGDRLENVIIFESGQLVPLFM</sequence>
<gene>
    <name evidence="3" type="ORF">BFG57_14565</name>
</gene>
<evidence type="ECO:0000313" key="4">
    <source>
        <dbReference type="Proteomes" id="UP000095209"/>
    </source>
</evidence>
<feature type="signal peptide" evidence="1">
    <location>
        <begin position="1"/>
        <end position="24"/>
    </location>
</feature>
<organism evidence="3 4">
    <name type="scientific">Bacillus solimangrovi</name>
    <dbReference type="NCBI Taxonomy" id="1305675"/>
    <lineage>
        <taxon>Bacteria</taxon>
        <taxon>Bacillati</taxon>
        <taxon>Bacillota</taxon>
        <taxon>Bacilli</taxon>
        <taxon>Bacillales</taxon>
        <taxon>Bacillaceae</taxon>
        <taxon>Bacillus</taxon>
    </lineage>
</organism>
<evidence type="ECO:0000259" key="2">
    <source>
        <dbReference type="Pfam" id="PF21101"/>
    </source>
</evidence>
<protein>
    <recommendedName>
        <fullName evidence="2">YqgU-like 6-bladed beta-propeller domain-containing protein</fullName>
    </recommendedName>
</protein>
<dbReference type="InterPro" id="IPR048421">
    <property type="entry name" value="YqgU_beta-prop"/>
</dbReference>
<dbReference type="OrthoDB" id="2168335at2"/>
<reference evidence="3 4" key="1">
    <citation type="submission" date="2016-08" db="EMBL/GenBank/DDBJ databases">
        <title>Genome of Bacillus solimangrovi GH2-4.</title>
        <authorList>
            <person name="Lim S."/>
            <person name="Kim B.-C."/>
        </authorList>
    </citation>
    <scope>NUCLEOTIDE SEQUENCE [LARGE SCALE GENOMIC DNA]</scope>
    <source>
        <strain evidence="3 4">GH2-4</strain>
    </source>
</reference>
<proteinExistence type="predicted"/>
<keyword evidence="1" id="KW-0732">Signal</keyword>
<name>A0A1E5LFM9_9BACI</name>
<feature type="domain" description="YqgU-like 6-bladed beta-propeller" evidence="2">
    <location>
        <begin position="92"/>
        <end position="357"/>
    </location>
</feature>
<feature type="chain" id="PRO_5009180971" description="YqgU-like 6-bladed beta-propeller domain-containing protein" evidence="1">
    <location>
        <begin position="25"/>
        <end position="376"/>
    </location>
</feature>
<dbReference type="PROSITE" id="PS51257">
    <property type="entry name" value="PROKAR_LIPOPROTEIN"/>
    <property type="match status" value="1"/>
</dbReference>
<dbReference type="SUPFAM" id="SSF69322">
    <property type="entry name" value="Tricorn protease domain 2"/>
    <property type="match status" value="1"/>
</dbReference>
<keyword evidence="4" id="KW-1185">Reference proteome</keyword>
<dbReference type="EMBL" id="MJEH01000021">
    <property type="protein sequence ID" value="OEH92895.1"/>
    <property type="molecule type" value="Genomic_DNA"/>
</dbReference>
<dbReference type="STRING" id="1305675.BFG57_14565"/>
<dbReference type="Pfam" id="PF21101">
    <property type="entry name" value="YqgU"/>
    <property type="match status" value="1"/>
</dbReference>
<evidence type="ECO:0000313" key="3">
    <source>
        <dbReference type="EMBL" id="OEH92895.1"/>
    </source>
</evidence>
<accession>A0A1E5LFM9</accession>
<comment type="caution">
    <text evidence="3">The sequence shown here is derived from an EMBL/GenBank/DDBJ whole genome shotgun (WGS) entry which is preliminary data.</text>
</comment>
<dbReference type="AlphaFoldDB" id="A0A1E5LFM9"/>
<dbReference type="Proteomes" id="UP000095209">
    <property type="component" value="Unassembled WGS sequence"/>
</dbReference>
<evidence type="ECO:0000256" key="1">
    <source>
        <dbReference type="SAM" id="SignalP"/>
    </source>
</evidence>